<dbReference type="Gene3D" id="2.30.42.10">
    <property type="match status" value="1"/>
</dbReference>
<dbReference type="SUPFAM" id="SSF52096">
    <property type="entry name" value="ClpP/crotonase"/>
    <property type="match status" value="1"/>
</dbReference>
<reference evidence="10" key="1">
    <citation type="journal article" date="2019" name="Int. J. Syst. Evol. Microbiol.">
        <title>The Global Catalogue of Microorganisms (GCM) 10K type strain sequencing project: providing services to taxonomists for standard genome sequencing and annotation.</title>
        <authorList>
            <consortium name="The Broad Institute Genomics Platform"/>
            <consortium name="The Broad Institute Genome Sequencing Center for Infectious Disease"/>
            <person name="Wu L."/>
            <person name="Ma J."/>
        </authorList>
    </citation>
    <scope>NUCLEOTIDE SEQUENCE [LARGE SCALE GENOMIC DNA]</scope>
    <source>
        <strain evidence="10">JCM 19134</strain>
    </source>
</reference>
<feature type="chain" id="PRO_5043819854" evidence="7">
    <location>
        <begin position="21"/>
        <end position="700"/>
    </location>
</feature>
<dbReference type="Proteomes" id="UP001409585">
    <property type="component" value="Unassembled WGS sequence"/>
</dbReference>
<evidence type="ECO:0000256" key="1">
    <source>
        <dbReference type="ARBA" id="ARBA00009179"/>
    </source>
</evidence>
<dbReference type="InterPro" id="IPR005151">
    <property type="entry name" value="Tail-specific_protease"/>
</dbReference>
<evidence type="ECO:0000256" key="6">
    <source>
        <dbReference type="SAM" id="Coils"/>
    </source>
</evidence>
<keyword evidence="4 5" id="KW-0720">Serine protease</keyword>
<evidence type="ECO:0000313" key="9">
    <source>
        <dbReference type="EMBL" id="GAA4931622.1"/>
    </source>
</evidence>
<comment type="caution">
    <text evidence="9">The sequence shown here is derived from an EMBL/GenBank/DDBJ whole genome shotgun (WGS) entry which is preliminary data.</text>
</comment>
<dbReference type="Pfam" id="PF17804">
    <property type="entry name" value="TSP_NTD"/>
    <property type="match status" value="1"/>
</dbReference>
<dbReference type="Pfam" id="PF11818">
    <property type="entry name" value="DUF3340"/>
    <property type="match status" value="1"/>
</dbReference>
<dbReference type="CDD" id="cd07560">
    <property type="entry name" value="Peptidase_S41_CPP"/>
    <property type="match status" value="1"/>
</dbReference>
<proteinExistence type="inferred from homology"/>
<gene>
    <name evidence="9" type="ORF">GCM10025791_04760</name>
</gene>
<dbReference type="EMBL" id="BAABLX010000004">
    <property type="protein sequence ID" value="GAA4931622.1"/>
    <property type="molecule type" value="Genomic_DNA"/>
</dbReference>
<feature type="signal peptide" evidence="7">
    <location>
        <begin position="1"/>
        <end position="20"/>
    </location>
</feature>
<accession>A0AAV3TXI7</accession>
<dbReference type="Pfam" id="PF03572">
    <property type="entry name" value="Peptidase_S41"/>
    <property type="match status" value="1"/>
</dbReference>
<feature type="domain" description="PDZ" evidence="8">
    <location>
        <begin position="232"/>
        <end position="309"/>
    </location>
</feature>
<dbReference type="Pfam" id="PF00595">
    <property type="entry name" value="PDZ"/>
    <property type="match status" value="1"/>
</dbReference>
<dbReference type="SUPFAM" id="SSF50156">
    <property type="entry name" value="PDZ domain-like"/>
    <property type="match status" value="1"/>
</dbReference>
<dbReference type="SMART" id="SM00228">
    <property type="entry name" value="PDZ"/>
    <property type="match status" value="1"/>
</dbReference>
<name>A0AAV3TXI7_9ALTE</name>
<feature type="coiled-coil region" evidence="6">
    <location>
        <begin position="601"/>
        <end position="637"/>
    </location>
</feature>
<dbReference type="InterPro" id="IPR004447">
    <property type="entry name" value="Peptidase_S41A"/>
</dbReference>
<dbReference type="PROSITE" id="PS50106">
    <property type="entry name" value="PDZ"/>
    <property type="match status" value="1"/>
</dbReference>
<evidence type="ECO:0000259" key="8">
    <source>
        <dbReference type="PROSITE" id="PS50106"/>
    </source>
</evidence>
<protein>
    <submittedName>
        <fullName evidence="9">Carboxy terminal-processing peptidase</fullName>
    </submittedName>
</protein>
<dbReference type="GO" id="GO:0008236">
    <property type="term" value="F:serine-type peptidase activity"/>
    <property type="evidence" value="ECO:0007669"/>
    <property type="project" value="UniProtKB-KW"/>
</dbReference>
<dbReference type="Gene3D" id="3.90.226.10">
    <property type="entry name" value="2-enoyl-CoA Hydratase, Chain A, domain 1"/>
    <property type="match status" value="1"/>
</dbReference>
<organism evidence="9 10">
    <name type="scientific">Halioxenophilus aromaticivorans</name>
    <dbReference type="NCBI Taxonomy" id="1306992"/>
    <lineage>
        <taxon>Bacteria</taxon>
        <taxon>Pseudomonadati</taxon>
        <taxon>Pseudomonadota</taxon>
        <taxon>Gammaproteobacteria</taxon>
        <taxon>Alteromonadales</taxon>
        <taxon>Alteromonadaceae</taxon>
        <taxon>Halioxenophilus</taxon>
    </lineage>
</organism>
<dbReference type="SMART" id="SM00245">
    <property type="entry name" value="TSPc"/>
    <property type="match status" value="1"/>
</dbReference>
<keyword evidence="6" id="KW-0175">Coiled coil</keyword>
<dbReference type="InterPro" id="IPR036034">
    <property type="entry name" value="PDZ_sf"/>
</dbReference>
<dbReference type="PANTHER" id="PTHR32060:SF22">
    <property type="entry name" value="CARBOXYL-TERMINAL-PROCESSING PEPTIDASE 3, CHLOROPLASTIC"/>
    <property type="match status" value="1"/>
</dbReference>
<dbReference type="GO" id="GO:0030288">
    <property type="term" value="C:outer membrane-bounded periplasmic space"/>
    <property type="evidence" value="ECO:0007669"/>
    <property type="project" value="TreeGrafter"/>
</dbReference>
<evidence type="ECO:0000313" key="10">
    <source>
        <dbReference type="Proteomes" id="UP001409585"/>
    </source>
</evidence>
<keyword evidence="7" id="KW-0732">Signal</keyword>
<keyword evidence="3 5" id="KW-0378">Hydrolase</keyword>
<dbReference type="InterPro" id="IPR001478">
    <property type="entry name" value="PDZ"/>
</dbReference>
<evidence type="ECO:0000256" key="3">
    <source>
        <dbReference type="ARBA" id="ARBA00022801"/>
    </source>
</evidence>
<dbReference type="RefSeq" id="WP_345416476.1">
    <property type="nucleotide sequence ID" value="NZ_AP031496.1"/>
</dbReference>
<evidence type="ECO:0000256" key="2">
    <source>
        <dbReference type="ARBA" id="ARBA00022670"/>
    </source>
</evidence>
<comment type="similarity">
    <text evidence="1 5">Belongs to the peptidase S41A family.</text>
</comment>
<sequence>MYRKLFVSFIFASCSVLTFAKSTPIEISKAQSQTLIEIVDTLSNKHYRTLKVNNELSEKYFNNLLDNLDPSKSFFLQADIDNFDRYRFKLDERLKDGDLAPGYKIYNTYRSRVEKRLEQVIQSLENSDQHFNFSVDETIDLDRDENGTWFKTAAEADQYWRKRIKSSALNLVLSDKTEAEAKETLLRRYKNQLKRLDQQDQQDVFELLINSLTEIYDPHTSYFSPRSEENFTINMSLSLEGIGAVLQTEDEFTKVVRIVTAGPADKQGELKAADRIISVGQGEKGEMVDVVGWRLDEVVSKIRGPKDSVVRLEIIPSEAANDAETKLITITRNKVKLEEQAAKKAVFEVDDGTGTMIKLGVIDVPAFYLDFEGYRRREPDYKSTTNDVRRLLRELQAENVDGVILDLRNNGGGSLTEATLLTDLFIDAGPVVQIRETNQEISRRNRSRHKAVYRGPLVVMINRLSASASEIFAGAIQDYQRGLIVGTQSFGKGTVQTLTKVHEGQLKITESKFYRVSGDSTQHRGVIPDISLPQMIDPSEVGESTYDTALEWDQIHPVRHDRYIDFSNLLPMLESQHVKRAQQDADLQYIVDQYSLAKSYREQTELTLNKERRLEEKKEREGELLALENKRRKAKGEAVLATYEDLKKEEPEEEDQFSGSQIDTEDDALLIESGHILADYIRTQEKQRTALSYKIWNFNQ</sequence>
<dbReference type="Gene3D" id="3.30.750.44">
    <property type="match status" value="1"/>
</dbReference>
<dbReference type="GO" id="GO:0006508">
    <property type="term" value="P:proteolysis"/>
    <property type="evidence" value="ECO:0007669"/>
    <property type="project" value="UniProtKB-KW"/>
</dbReference>
<dbReference type="InterPro" id="IPR020992">
    <property type="entry name" value="Tail_Prtase_C"/>
</dbReference>
<dbReference type="GO" id="GO:0004175">
    <property type="term" value="F:endopeptidase activity"/>
    <property type="evidence" value="ECO:0007669"/>
    <property type="project" value="TreeGrafter"/>
</dbReference>
<evidence type="ECO:0000256" key="5">
    <source>
        <dbReference type="RuleBase" id="RU004404"/>
    </source>
</evidence>
<dbReference type="AlphaFoldDB" id="A0AAV3TXI7"/>
<dbReference type="NCBIfam" id="TIGR00225">
    <property type="entry name" value="prc"/>
    <property type="match status" value="1"/>
</dbReference>
<dbReference type="GO" id="GO:0007165">
    <property type="term" value="P:signal transduction"/>
    <property type="evidence" value="ECO:0007669"/>
    <property type="project" value="TreeGrafter"/>
</dbReference>
<dbReference type="FunFam" id="3.90.226.10:FF:000090">
    <property type="entry name" value="Tail-specific protease"/>
    <property type="match status" value="1"/>
</dbReference>
<keyword evidence="2 5" id="KW-0645">Protease</keyword>
<evidence type="ECO:0000256" key="4">
    <source>
        <dbReference type="ARBA" id="ARBA00022825"/>
    </source>
</evidence>
<evidence type="ECO:0000256" key="7">
    <source>
        <dbReference type="SAM" id="SignalP"/>
    </source>
</evidence>
<dbReference type="InterPro" id="IPR029045">
    <property type="entry name" value="ClpP/crotonase-like_dom_sf"/>
</dbReference>
<keyword evidence="10" id="KW-1185">Reference proteome</keyword>
<dbReference type="InterPro" id="IPR040573">
    <property type="entry name" value="TSP_N"/>
</dbReference>
<dbReference type="PANTHER" id="PTHR32060">
    <property type="entry name" value="TAIL-SPECIFIC PROTEASE"/>
    <property type="match status" value="1"/>
</dbReference>
<dbReference type="CDD" id="cd06782">
    <property type="entry name" value="cpPDZ_CPP-like"/>
    <property type="match status" value="1"/>
</dbReference>